<dbReference type="PROSITE" id="PS51257">
    <property type="entry name" value="PROKAR_LIPOPROTEIN"/>
    <property type="match status" value="1"/>
</dbReference>
<comment type="caution">
    <text evidence="1">The sequence shown here is derived from an EMBL/GenBank/DDBJ whole genome shotgun (WGS) entry which is preliminary data.</text>
</comment>
<organism evidence="1 2">
    <name type="scientific">Crenobacter oryzisoli</name>
    <dbReference type="NCBI Taxonomy" id="3056844"/>
    <lineage>
        <taxon>Bacteria</taxon>
        <taxon>Pseudomonadati</taxon>
        <taxon>Pseudomonadota</taxon>
        <taxon>Betaproteobacteria</taxon>
        <taxon>Neisseriales</taxon>
        <taxon>Neisseriaceae</taxon>
        <taxon>Crenobacter</taxon>
    </lineage>
</organism>
<proteinExistence type="predicted"/>
<reference evidence="1" key="1">
    <citation type="submission" date="2023-06" db="EMBL/GenBank/DDBJ databases">
        <authorList>
            <person name="Zhang S."/>
        </authorList>
    </citation>
    <scope>NUCLEOTIDE SEQUENCE</scope>
    <source>
        <strain evidence="1">SG2303</strain>
    </source>
</reference>
<dbReference type="RefSeq" id="WP_289830725.1">
    <property type="nucleotide sequence ID" value="NZ_JAUEDK010000025.1"/>
</dbReference>
<gene>
    <name evidence="1" type="ORF">QU481_14405</name>
</gene>
<name>A0ABT7XQL2_9NEIS</name>
<evidence type="ECO:0000313" key="2">
    <source>
        <dbReference type="Proteomes" id="UP001168540"/>
    </source>
</evidence>
<sequence>MNNKISLLLTALTIAALTSGCTSNEDKLKSFMKCGIAAKQLERPSASTNIEKKLKSFIDEKQITGSAMQAMLIGQSVRDEMALEGKSLQGQIFTLVKIYNSSECKNLHEQESISMPFSYYLNYIFI</sequence>
<evidence type="ECO:0008006" key="3">
    <source>
        <dbReference type="Google" id="ProtNLM"/>
    </source>
</evidence>
<protein>
    <recommendedName>
        <fullName evidence="3">Lipoprotein</fullName>
    </recommendedName>
</protein>
<accession>A0ABT7XQL2</accession>
<keyword evidence="2" id="KW-1185">Reference proteome</keyword>
<evidence type="ECO:0000313" key="1">
    <source>
        <dbReference type="EMBL" id="MDN0076078.1"/>
    </source>
</evidence>
<dbReference type="Proteomes" id="UP001168540">
    <property type="component" value="Unassembled WGS sequence"/>
</dbReference>
<dbReference type="EMBL" id="JAUEDK010000025">
    <property type="protein sequence ID" value="MDN0076078.1"/>
    <property type="molecule type" value="Genomic_DNA"/>
</dbReference>